<sequence length="400" mass="42927">MRTEVRVSYPLYRHVRESYVKFHVNRDVFSEAVSFVVKLLPQRNPQPILAGVLIEATEDGSLSLSAFDYEASARTTIEATIDEPGTILVHGRLLSDIASRLPNAPIEISTEDDGNIAVVCGPARFALASMPVEEYPAIPEVTGESGLVPGEDFATAISQVAFAASRDDVTPVLTGVQLAVSENTLTLVATDRYRVALRAIDWDGSQHEAQALVPARTLIEVGKTFSHGGNISIAFSGSGDREIISFTAGNKTVTSLLIKGNFPPVQRLFPDQTGHYSVVSTSDLNEAVRRVALVLDRSAPLRFTFGPTDVTMDAAGGDQARASESVDATLTGGDETTLGLNPQYLLEALGAVKSEFARITFTSSDNANKLSPILVTAQTSVDDASSDNFKYLLQPNLLLR</sequence>
<dbReference type="PANTHER" id="PTHR30478:SF0">
    <property type="entry name" value="BETA SLIDING CLAMP"/>
    <property type="match status" value="1"/>
</dbReference>
<evidence type="ECO:0000313" key="14">
    <source>
        <dbReference type="Proteomes" id="UP000633205"/>
    </source>
</evidence>
<evidence type="ECO:0000313" key="13">
    <source>
        <dbReference type="EMBL" id="GGD27733.1"/>
    </source>
</evidence>
<keyword evidence="3 9" id="KW-0963">Cytoplasm</keyword>
<organism evidence="13 14">
    <name type="scientific">Microbacterium faecale</name>
    <dbReference type="NCBI Taxonomy" id="1804630"/>
    <lineage>
        <taxon>Bacteria</taxon>
        <taxon>Bacillati</taxon>
        <taxon>Actinomycetota</taxon>
        <taxon>Actinomycetes</taxon>
        <taxon>Micrococcales</taxon>
        <taxon>Microbacteriaceae</taxon>
        <taxon>Microbacterium</taxon>
    </lineage>
</organism>
<dbReference type="EMBL" id="BMHO01000001">
    <property type="protein sequence ID" value="GGD27733.1"/>
    <property type="molecule type" value="Genomic_DNA"/>
</dbReference>
<evidence type="ECO:0000256" key="8">
    <source>
        <dbReference type="ARBA" id="ARBA00023125"/>
    </source>
</evidence>
<name>A0A917DCW4_9MICO</name>
<dbReference type="PIRSF" id="PIRSF000804">
    <property type="entry name" value="DNA_pol_III_b"/>
    <property type="match status" value="1"/>
</dbReference>
<dbReference type="SMART" id="SM00480">
    <property type="entry name" value="POL3Bc"/>
    <property type="match status" value="1"/>
</dbReference>
<evidence type="ECO:0000256" key="4">
    <source>
        <dbReference type="ARBA" id="ARBA00022679"/>
    </source>
</evidence>
<dbReference type="GO" id="GO:0008408">
    <property type="term" value="F:3'-5' exonuclease activity"/>
    <property type="evidence" value="ECO:0007669"/>
    <property type="project" value="InterPro"/>
</dbReference>
<feature type="domain" description="DNA polymerase III beta sliding clamp C-terminal" evidence="12">
    <location>
        <begin position="267"/>
        <end position="372"/>
    </location>
</feature>
<dbReference type="PANTHER" id="PTHR30478">
    <property type="entry name" value="DNA POLYMERASE III SUBUNIT BETA"/>
    <property type="match status" value="1"/>
</dbReference>
<keyword evidence="6 9" id="KW-0235">DNA replication</keyword>
<evidence type="ECO:0000256" key="6">
    <source>
        <dbReference type="ARBA" id="ARBA00022705"/>
    </source>
</evidence>
<dbReference type="Proteomes" id="UP000633205">
    <property type="component" value="Unassembled WGS sequence"/>
</dbReference>
<keyword evidence="8" id="KW-0238">DNA-binding</keyword>
<evidence type="ECO:0000256" key="5">
    <source>
        <dbReference type="ARBA" id="ARBA00022695"/>
    </source>
</evidence>
<dbReference type="GO" id="GO:0003677">
    <property type="term" value="F:DNA binding"/>
    <property type="evidence" value="ECO:0007669"/>
    <property type="project" value="UniProtKB-UniRule"/>
</dbReference>
<evidence type="ECO:0000256" key="3">
    <source>
        <dbReference type="ARBA" id="ARBA00022490"/>
    </source>
</evidence>
<dbReference type="InterPro" id="IPR022634">
    <property type="entry name" value="DNA_polIII_beta_N"/>
</dbReference>
<keyword evidence="14" id="KW-1185">Reference proteome</keyword>
<keyword evidence="7 9" id="KW-0239">DNA-directed DNA polymerase</keyword>
<feature type="domain" description="DNA polymerase III beta sliding clamp N-terminal" evidence="10">
    <location>
        <begin position="21"/>
        <end position="139"/>
    </location>
</feature>
<dbReference type="AlphaFoldDB" id="A0A917DCW4"/>
<evidence type="ECO:0000256" key="7">
    <source>
        <dbReference type="ARBA" id="ARBA00022932"/>
    </source>
</evidence>
<dbReference type="GO" id="GO:0003887">
    <property type="term" value="F:DNA-directed DNA polymerase activity"/>
    <property type="evidence" value="ECO:0007669"/>
    <property type="project" value="UniProtKB-UniRule"/>
</dbReference>
<evidence type="ECO:0000259" key="12">
    <source>
        <dbReference type="Pfam" id="PF02768"/>
    </source>
</evidence>
<comment type="similarity">
    <text evidence="2 9">Belongs to the beta sliding clamp family.</text>
</comment>
<comment type="function">
    <text evidence="9">Confers DNA tethering and processivity to DNA polymerases and other proteins. Acts as a clamp, forming a ring around DNA (a reaction catalyzed by the clamp-loading complex) which diffuses in an ATP-independent manner freely and bidirectionally along dsDNA. Initially characterized for its ability to contact the catalytic subunit of DNA polymerase III (Pol III), a complex, multichain enzyme responsible for most of the replicative synthesis in bacteria; Pol III exhibits 3'-5' exonuclease proofreading activity. The beta chain is required for initiation of replication as well as for processivity of DNA replication.</text>
</comment>
<dbReference type="SUPFAM" id="SSF55979">
    <property type="entry name" value="DNA clamp"/>
    <property type="match status" value="3"/>
</dbReference>
<proteinExistence type="inferred from homology"/>
<keyword evidence="4 9" id="KW-0808">Transferase</keyword>
<dbReference type="CDD" id="cd00140">
    <property type="entry name" value="beta_clamp"/>
    <property type="match status" value="1"/>
</dbReference>
<dbReference type="GO" id="GO:0006271">
    <property type="term" value="P:DNA strand elongation involved in DNA replication"/>
    <property type="evidence" value="ECO:0007669"/>
    <property type="project" value="TreeGrafter"/>
</dbReference>
<comment type="subcellular location">
    <subcellularLocation>
        <location evidence="1 9">Cytoplasm</location>
    </subcellularLocation>
</comment>
<dbReference type="InterPro" id="IPR022635">
    <property type="entry name" value="DNA_polIII_beta_C"/>
</dbReference>
<gene>
    <name evidence="13" type="ORF">GCM10010915_04730</name>
</gene>
<dbReference type="Gene3D" id="3.10.150.10">
    <property type="entry name" value="DNA Polymerase III, subunit A, domain 2"/>
    <property type="match status" value="3"/>
</dbReference>
<evidence type="ECO:0000256" key="9">
    <source>
        <dbReference type="PIRNR" id="PIRNR000804"/>
    </source>
</evidence>
<accession>A0A917DCW4</accession>
<evidence type="ECO:0000256" key="2">
    <source>
        <dbReference type="ARBA" id="ARBA00010752"/>
    </source>
</evidence>
<dbReference type="Pfam" id="PF02767">
    <property type="entry name" value="DNA_pol3_beta_2"/>
    <property type="match status" value="1"/>
</dbReference>
<dbReference type="GO" id="GO:0005737">
    <property type="term" value="C:cytoplasm"/>
    <property type="evidence" value="ECO:0007669"/>
    <property type="project" value="UniProtKB-SubCell"/>
</dbReference>
<dbReference type="InterPro" id="IPR046938">
    <property type="entry name" value="DNA_clamp_sf"/>
</dbReference>
<keyword evidence="5 9" id="KW-0548">Nucleotidyltransferase</keyword>
<dbReference type="NCBIfam" id="TIGR00663">
    <property type="entry name" value="dnan"/>
    <property type="match status" value="1"/>
</dbReference>
<protein>
    <recommendedName>
        <fullName evidence="9">Beta sliding clamp</fullName>
    </recommendedName>
</protein>
<feature type="domain" description="DNA polymerase III beta sliding clamp central" evidence="11">
    <location>
        <begin position="148"/>
        <end position="263"/>
    </location>
</feature>
<reference evidence="13" key="1">
    <citation type="journal article" date="2014" name="Int. J. Syst. Evol. Microbiol.">
        <title>Complete genome sequence of Corynebacterium casei LMG S-19264T (=DSM 44701T), isolated from a smear-ripened cheese.</title>
        <authorList>
            <consortium name="US DOE Joint Genome Institute (JGI-PGF)"/>
            <person name="Walter F."/>
            <person name="Albersmeier A."/>
            <person name="Kalinowski J."/>
            <person name="Ruckert C."/>
        </authorList>
    </citation>
    <scope>NUCLEOTIDE SEQUENCE</scope>
    <source>
        <strain evidence="13">CGMCC 1.15152</strain>
    </source>
</reference>
<reference evidence="13" key="2">
    <citation type="submission" date="2020-09" db="EMBL/GenBank/DDBJ databases">
        <authorList>
            <person name="Sun Q."/>
            <person name="Zhou Y."/>
        </authorList>
    </citation>
    <scope>NUCLEOTIDE SEQUENCE</scope>
    <source>
        <strain evidence="13">CGMCC 1.15152</strain>
    </source>
</reference>
<comment type="subunit">
    <text evidence="9">Forms a ring-shaped head-to-tail homodimer around DNA.</text>
</comment>
<dbReference type="GO" id="GO:0009360">
    <property type="term" value="C:DNA polymerase III complex"/>
    <property type="evidence" value="ECO:0007669"/>
    <property type="project" value="InterPro"/>
</dbReference>
<evidence type="ECO:0000256" key="1">
    <source>
        <dbReference type="ARBA" id="ARBA00004496"/>
    </source>
</evidence>
<dbReference type="InterPro" id="IPR001001">
    <property type="entry name" value="DNA_polIII_beta"/>
</dbReference>
<dbReference type="Pfam" id="PF00712">
    <property type="entry name" value="DNA_pol3_beta"/>
    <property type="match status" value="1"/>
</dbReference>
<dbReference type="InterPro" id="IPR022637">
    <property type="entry name" value="DNA_polIII_beta_cen"/>
</dbReference>
<evidence type="ECO:0000259" key="11">
    <source>
        <dbReference type="Pfam" id="PF02767"/>
    </source>
</evidence>
<dbReference type="Pfam" id="PF02768">
    <property type="entry name" value="DNA_pol3_beta_3"/>
    <property type="match status" value="1"/>
</dbReference>
<evidence type="ECO:0000259" key="10">
    <source>
        <dbReference type="Pfam" id="PF00712"/>
    </source>
</evidence>
<comment type="caution">
    <text evidence="13">The sequence shown here is derived from an EMBL/GenBank/DDBJ whole genome shotgun (WGS) entry which is preliminary data.</text>
</comment>